<accession>A0A250FCD1</accession>
<evidence type="ECO:0000256" key="5">
    <source>
        <dbReference type="ARBA" id="ARBA00023136"/>
    </source>
</evidence>
<dbReference type="KEGG" id="clk:CGC53_04655"/>
<gene>
    <name evidence="7" type="ORF">CGC53_04655</name>
</gene>
<dbReference type="Proteomes" id="UP000217276">
    <property type="component" value="Chromosome"/>
</dbReference>
<keyword evidence="5" id="KW-0472">Membrane</keyword>
<sequence>MNRYITLIGLCIATVFPAIGQSRKDSLSTKVVDVVKSYAPTIADANKKREDAKLKDSLTVKKKKIAYSINSVPVASTFVPEKGKPAVVKPKVISEDYTTSYVGGGVGLLNTLYADANITYPLTDNGRLSLLVDHISASDDNEDIIPEMNYSLTDASLHYDYQSQEMLWGLKGYFGRSLHNWYGIRPNVFTRNDLRGKVDDMQQIYLRYGVGGYLQWQNPYFKGLDFSVDALNDHFNSKEVNLKAQPTFEVPLTEEQLVRAQLLLDYYEGSFSREHNTLNSLTNRWMLFGLTPSYQLMIDNLSLRLGVSLLYVDANRSDQDKFKAYPAVEATYTLSDDAILIGGIKGTMQQNTLSKLSKENPFVAPMLELKPTNVQADVFVGINGKVTTDLQYRLQASYRQSKEKPLFTTFTETPTIASEILPYQYYNAFKVVYDEVNDVELLATLSGKLKDVVNFTFEGQYNHYKARTQMDNTAWNLPSVKVSLYTDFRILPTLYAGMDIFYIGNRYDLDYVLPTTVTPEKITLNGYLDVNLHADYTFSKHWQVFLKANNLSTQRHTLWAYYPSQGLQIYGGVRYLF</sequence>
<keyword evidence="7" id="KW-0675">Receptor</keyword>
<keyword evidence="8" id="KW-1185">Reference proteome</keyword>
<dbReference type="InterPro" id="IPR039426">
    <property type="entry name" value="TonB-dep_rcpt-like"/>
</dbReference>
<evidence type="ECO:0000256" key="3">
    <source>
        <dbReference type="ARBA" id="ARBA00022452"/>
    </source>
</evidence>
<evidence type="ECO:0000256" key="4">
    <source>
        <dbReference type="ARBA" id="ARBA00022692"/>
    </source>
</evidence>
<organism evidence="7 8">
    <name type="scientific">Capnocytophaga leadbetteri</name>
    <dbReference type="NCBI Taxonomy" id="327575"/>
    <lineage>
        <taxon>Bacteria</taxon>
        <taxon>Pseudomonadati</taxon>
        <taxon>Bacteroidota</taxon>
        <taxon>Flavobacteriia</taxon>
        <taxon>Flavobacteriales</taxon>
        <taxon>Flavobacteriaceae</taxon>
        <taxon>Capnocytophaga</taxon>
    </lineage>
</organism>
<dbReference type="InterPro" id="IPR036942">
    <property type="entry name" value="Beta-barrel_TonB_sf"/>
</dbReference>
<evidence type="ECO:0000256" key="1">
    <source>
        <dbReference type="ARBA" id="ARBA00004571"/>
    </source>
</evidence>
<dbReference type="Gene3D" id="2.40.170.20">
    <property type="entry name" value="TonB-dependent receptor, beta-barrel domain"/>
    <property type="match status" value="1"/>
</dbReference>
<dbReference type="SUPFAM" id="SSF56935">
    <property type="entry name" value="Porins"/>
    <property type="match status" value="1"/>
</dbReference>
<name>A0A250FCD1_9FLAO</name>
<dbReference type="PANTHER" id="PTHR30069:SF40">
    <property type="entry name" value="TONB-DEPENDENT RECEPTOR NMB0964-RELATED"/>
    <property type="match status" value="1"/>
</dbReference>
<evidence type="ECO:0000256" key="2">
    <source>
        <dbReference type="ARBA" id="ARBA00022448"/>
    </source>
</evidence>
<evidence type="ECO:0000313" key="7">
    <source>
        <dbReference type="EMBL" id="ATA81688.1"/>
    </source>
</evidence>
<protein>
    <submittedName>
        <fullName evidence="7">TonB-dependent receptor</fullName>
    </submittedName>
</protein>
<dbReference type="EMBL" id="CP022384">
    <property type="protein sequence ID" value="ATA81688.1"/>
    <property type="molecule type" value="Genomic_DNA"/>
</dbReference>
<evidence type="ECO:0000313" key="8">
    <source>
        <dbReference type="Proteomes" id="UP000217276"/>
    </source>
</evidence>
<dbReference type="PANTHER" id="PTHR30069">
    <property type="entry name" value="TONB-DEPENDENT OUTER MEMBRANE RECEPTOR"/>
    <property type="match status" value="1"/>
</dbReference>
<evidence type="ECO:0000256" key="6">
    <source>
        <dbReference type="ARBA" id="ARBA00023237"/>
    </source>
</evidence>
<keyword evidence="6" id="KW-0998">Cell outer membrane</keyword>
<keyword evidence="2" id="KW-0813">Transport</keyword>
<proteinExistence type="predicted"/>
<dbReference type="AlphaFoldDB" id="A0A250FCD1"/>
<dbReference type="GO" id="GO:0044718">
    <property type="term" value="P:siderophore transmembrane transport"/>
    <property type="evidence" value="ECO:0007669"/>
    <property type="project" value="TreeGrafter"/>
</dbReference>
<dbReference type="GO" id="GO:0015344">
    <property type="term" value="F:siderophore uptake transmembrane transporter activity"/>
    <property type="evidence" value="ECO:0007669"/>
    <property type="project" value="TreeGrafter"/>
</dbReference>
<comment type="subcellular location">
    <subcellularLocation>
        <location evidence="1">Cell outer membrane</location>
        <topology evidence="1">Multi-pass membrane protein</topology>
    </subcellularLocation>
</comment>
<keyword evidence="3" id="KW-1134">Transmembrane beta strand</keyword>
<dbReference type="GO" id="GO:0009279">
    <property type="term" value="C:cell outer membrane"/>
    <property type="evidence" value="ECO:0007669"/>
    <property type="project" value="UniProtKB-SubCell"/>
</dbReference>
<dbReference type="RefSeq" id="WP_095913656.1">
    <property type="nucleotide sequence ID" value="NZ_CP022384.1"/>
</dbReference>
<reference evidence="8" key="1">
    <citation type="submission" date="2017-06" db="EMBL/GenBank/DDBJ databases">
        <title>Capnocytophaga spp. assemblies.</title>
        <authorList>
            <person name="Gulvik C.A."/>
        </authorList>
    </citation>
    <scope>NUCLEOTIDE SEQUENCE [LARGE SCALE GENOMIC DNA]</scope>
    <source>
        <strain evidence="8">H6253</strain>
    </source>
</reference>
<keyword evidence="4" id="KW-0812">Transmembrane</keyword>